<sequence>MATPALAQEPEVAKSGAEPTPSDTLQELLQLQSKPKAPPKPVKLPDWLPETLSILEGEQFALQEVMAVMQGQLEGQGSLQAEQLAKINQSMSKLTQQMGRVADLSGGDIESNQALAVHVKRVSLQLEHLAKQLLKLEQRAIISESSESKHNRAIKAVGKRIDGMESRLQDRDSQLAQRMRTILWLFAGIMLIMVGLYGALYWMRRESNRTLQAQFTKLVSKNPPLDPDTKPACDPDVKELIDTLHDLSQDKKS</sequence>
<protein>
    <submittedName>
        <fullName evidence="3">Uncharacterized protein</fullName>
    </submittedName>
</protein>
<feature type="region of interest" description="Disordered" evidence="1">
    <location>
        <begin position="1"/>
        <end position="22"/>
    </location>
</feature>
<evidence type="ECO:0000256" key="1">
    <source>
        <dbReference type="SAM" id="MobiDB-lite"/>
    </source>
</evidence>
<reference evidence="3" key="1">
    <citation type="submission" date="2015-04" db="EMBL/GenBank/DDBJ databases">
        <authorList>
            <person name="Syromyatnikov M.Y."/>
            <person name="Popov V.N."/>
        </authorList>
    </citation>
    <scope>NUCLEOTIDE SEQUENCE</scope>
    <source>
        <strain evidence="3">MO-1</strain>
    </source>
</reference>
<accession>A0A1S7LGL7</accession>
<keyword evidence="2" id="KW-0812">Transmembrane</keyword>
<evidence type="ECO:0000313" key="3">
    <source>
        <dbReference type="EMBL" id="CRH05563.1"/>
    </source>
</evidence>
<feature type="transmembrane region" description="Helical" evidence="2">
    <location>
        <begin position="182"/>
        <end position="202"/>
    </location>
</feature>
<dbReference type="EMBL" id="LO017727">
    <property type="protein sequence ID" value="CRH05563.1"/>
    <property type="molecule type" value="Genomic_DNA"/>
</dbReference>
<keyword evidence="2" id="KW-0472">Membrane</keyword>
<dbReference type="AlphaFoldDB" id="A0A1S7LGL7"/>
<evidence type="ECO:0000256" key="2">
    <source>
        <dbReference type="SAM" id="Phobius"/>
    </source>
</evidence>
<gene>
    <name evidence="3" type="ORF">MAGMO_1373</name>
</gene>
<name>A0A1S7LGL7_MAGMO</name>
<organism evidence="3">
    <name type="scientific">Magnetococcus massalia (strain MO-1)</name>
    <dbReference type="NCBI Taxonomy" id="451514"/>
    <lineage>
        <taxon>Bacteria</taxon>
        <taxon>Pseudomonadati</taxon>
        <taxon>Pseudomonadota</taxon>
        <taxon>Magnetococcia</taxon>
        <taxon>Magnetococcales</taxon>
        <taxon>Magnetococcaceae</taxon>
        <taxon>Magnetococcus</taxon>
    </lineage>
</organism>
<keyword evidence="2" id="KW-1133">Transmembrane helix</keyword>
<proteinExistence type="predicted"/>